<dbReference type="EMBL" id="JBFOLK010000004">
    <property type="protein sequence ID" value="KAL2517212.1"/>
    <property type="molecule type" value="Genomic_DNA"/>
</dbReference>
<dbReference type="AlphaFoldDB" id="A0ABD1TWU8"/>
<keyword evidence="4" id="KW-1185">Reference proteome</keyword>
<name>A0ABD1TWU8_9LAMI</name>
<dbReference type="SUPFAM" id="SSF109604">
    <property type="entry name" value="HD-domain/PDEase-like"/>
    <property type="match status" value="1"/>
</dbReference>
<feature type="region of interest" description="Disordered" evidence="1">
    <location>
        <begin position="23"/>
        <end position="56"/>
    </location>
</feature>
<dbReference type="Proteomes" id="UP001604336">
    <property type="component" value="Unassembled WGS sequence"/>
</dbReference>
<dbReference type="InterPro" id="IPR006674">
    <property type="entry name" value="HD_domain"/>
</dbReference>
<proteinExistence type="predicted"/>
<feature type="compositionally biased region" description="Low complexity" evidence="1">
    <location>
        <begin position="25"/>
        <end position="56"/>
    </location>
</feature>
<dbReference type="CDD" id="cd00077">
    <property type="entry name" value="HDc"/>
    <property type="match status" value="1"/>
</dbReference>
<evidence type="ECO:0000313" key="3">
    <source>
        <dbReference type="EMBL" id="KAL2517212.1"/>
    </source>
</evidence>
<sequence>MGWAQIASTNFLFFQSTAASKMQFSQSRSPSPSQSLSPSRSRSRSPSPSPPHVQQSTLLNVDLRCSKKPRRTSVTRHQSVHLCSAWREREKAKSDIIVAAEKLVKSAMKGNDASHDAAHAFRVRDLALSLAREEGISSSSDSALIVELAALLHDIGDYKYMRDPSEGKIVEDFLDKEGMEESKKMWILSIIKGMGFKEEIGGVTRGNYSPEFGVVQDADRLDAIGAIGIARCFTFGGSRNSVLHDPNIKPRSDLSKEKYINKDEQSTLNHFHEKLLKLKDLMRTKAGQRRAEKRHKFMLEFLEEFYEEWDGRA</sequence>
<comment type="caution">
    <text evidence="3">The sequence shown here is derived from an EMBL/GenBank/DDBJ whole genome shotgun (WGS) entry which is preliminary data.</text>
</comment>
<dbReference type="Gene3D" id="1.10.472.50">
    <property type="entry name" value="HD-domain/PDEase-like"/>
    <property type="match status" value="1"/>
</dbReference>
<organism evidence="3 4">
    <name type="scientific">Abeliophyllum distichum</name>
    <dbReference type="NCBI Taxonomy" id="126358"/>
    <lineage>
        <taxon>Eukaryota</taxon>
        <taxon>Viridiplantae</taxon>
        <taxon>Streptophyta</taxon>
        <taxon>Embryophyta</taxon>
        <taxon>Tracheophyta</taxon>
        <taxon>Spermatophyta</taxon>
        <taxon>Magnoliopsida</taxon>
        <taxon>eudicotyledons</taxon>
        <taxon>Gunneridae</taxon>
        <taxon>Pentapetalae</taxon>
        <taxon>asterids</taxon>
        <taxon>lamiids</taxon>
        <taxon>Lamiales</taxon>
        <taxon>Oleaceae</taxon>
        <taxon>Forsythieae</taxon>
        <taxon>Abeliophyllum</taxon>
    </lineage>
</organism>
<dbReference type="InterPro" id="IPR003607">
    <property type="entry name" value="HD/PDEase_dom"/>
</dbReference>
<dbReference type="PANTHER" id="PTHR33594">
    <property type="entry name" value="SUPERFAMILY HYDROLASE, PUTATIVE (AFU_ORTHOLOGUE AFUA_1G03035)-RELATED"/>
    <property type="match status" value="1"/>
</dbReference>
<evidence type="ECO:0000259" key="2">
    <source>
        <dbReference type="SMART" id="SM00471"/>
    </source>
</evidence>
<dbReference type="PANTHER" id="PTHR33594:SF1">
    <property type="entry name" value="HD_PDEASE DOMAIN-CONTAINING PROTEIN"/>
    <property type="match status" value="1"/>
</dbReference>
<dbReference type="Pfam" id="PF01966">
    <property type="entry name" value="HD"/>
    <property type="match status" value="1"/>
</dbReference>
<feature type="domain" description="HD/PDEase" evidence="2">
    <location>
        <begin position="112"/>
        <end position="233"/>
    </location>
</feature>
<dbReference type="SMART" id="SM00471">
    <property type="entry name" value="HDc"/>
    <property type="match status" value="1"/>
</dbReference>
<protein>
    <submittedName>
        <fullName evidence="3">Metal-dependent phosphohydrolase</fullName>
    </submittedName>
</protein>
<evidence type="ECO:0000313" key="4">
    <source>
        <dbReference type="Proteomes" id="UP001604336"/>
    </source>
</evidence>
<evidence type="ECO:0000256" key="1">
    <source>
        <dbReference type="SAM" id="MobiDB-lite"/>
    </source>
</evidence>
<gene>
    <name evidence="3" type="ORF">Adt_13459</name>
</gene>
<dbReference type="Gene3D" id="1.20.58.1910">
    <property type="match status" value="1"/>
</dbReference>
<reference evidence="4" key="1">
    <citation type="submission" date="2024-07" db="EMBL/GenBank/DDBJ databases">
        <title>Two chromosome-level genome assemblies of Korean endemic species Abeliophyllum distichum and Forsythia ovata (Oleaceae).</title>
        <authorList>
            <person name="Jang H."/>
        </authorList>
    </citation>
    <scope>NUCLEOTIDE SEQUENCE [LARGE SCALE GENOMIC DNA]</scope>
</reference>
<accession>A0ABD1TWU8</accession>